<dbReference type="Proteomes" id="UP001367030">
    <property type="component" value="Unassembled WGS sequence"/>
</dbReference>
<evidence type="ECO:0000313" key="2">
    <source>
        <dbReference type="EMBL" id="MEJ8856534.1"/>
    </source>
</evidence>
<accession>A0ABU8XBV4</accession>
<keyword evidence="1" id="KW-0472">Membrane</keyword>
<feature type="transmembrane region" description="Helical" evidence="1">
    <location>
        <begin position="100"/>
        <end position="118"/>
    </location>
</feature>
<dbReference type="EMBL" id="JBBKZS010000007">
    <property type="protein sequence ID" value="MEJ8856534.1"/>
    <property type="molecule type" value="Genomic_DNA"/>
</dbReference>
<evidence type="ECO:0008006" key="4">
    <source>
        <dbReference type="Google" id="ProtNLM"/>
    </source>
</evidence>
<keyword evidence="1" id="KW-1133">Transmembrane helix</keyword>
<protein>
    <recommendedName>
        <fullName evidence="4">MerC domain-containing protein</fullName>
    </recommendedName>
</protein>
<name>A0ABU8XBV4_9BURK</name>
<keyword evidence="1" id="KW-0812">Transmembrane</keyword>
<evidence type="ECO:0000256" key="1">
    <source>
        <dbReference type="SAM" id="Phobius"/>
    </source>
</evidence>
<comment type="caution">
    <text evidence="2">The sequence shown here is derived from an EMBL/GenBank/DDBJ whole genome shotgun (WGS) entry which is preliminary data.</text>
</comment>
<evidence type="ECO:0000313" key="3">
    <source>
        <dbReference type="Proteomes" id="UP001367030"/>
    </source>
</evidence>
<reference evidence="2 3" key="1">
    <citation type="submission" date="2024-03" db="EMBL/GenBank/DDBJ databases">
        <title>Novel species of the genus Variovorax.</title>
        <authorList>
            <person name="Liu Q."/>
            <person name="Xin Y.-H."/>
        </authorList>
    </citation>
    <scope>NUCLEOTIDE SEQUENCE [LARGE SCALE GENOMIC DNA]</scope>
    <source>
        <strain evidence="2 3">KACC 18901</strain>
    </source>
</reference>
<dbReference type="RefSeq" id="WP_340336599.1">
    <property type="nucleotide sequence ID" value="NZ_JBBKZS010000007.1"/>
</dbReference>
<organism evidence="2 3">
    <name type="scientific">Variovorax robiniae</name>
    <dbReference type="NCBI Taxonomy" id="1836199"/>
    <lineage>
        <taxon>Bacteria</taxon>
        <taxon>Pseudomonadati</taxon>
        <taxon>Pseudomonadota</taxon>
        <taxon>Betaproteobacteria</taxon>
        <taxon>Burkholderiales</taxon>
        <taxon>Comamonadaceae</taxon>
        <taxon>Variovorax</taxon>
    </lineage>
</organism>
<gene>
    <name evidence="2" type="ORF">WKW79_18300</name>
</gene>
<feature type="transmembrane region" description="Helical" evidence="1">
    <location>
        <begin position="71"/>
        <end position="88"/>
    </location>
</feature>
<sequence length="138" mass="15207">MNPISWKRRVVLFFQRFWQPTSACMTCMPGSLGNLLSLPHWATALQTGLITGILALLLTFTPVGRLYGNRYGTALLVGLLTTLGDTFAHENHYGGFHLEAVLTGIVSGLLSLVGSYLFEDRARRLRALWARVTGRVSA</sequence>
<proteinExistence type="predicted"/>
<feature type="transmembrane region" description="Helical" evidence="1">
    <location>
        <begin position="39"/>
        <end position="59"/>
    </location>
</feature>
<keyword evidence="3" id="KW-1185">Reference proteome</keyword>